<dbReference type="InterPro" id="IPR009057">
    <property type="entry name" value="Homeodomain-like_sf"/>
</dbReference>
<keyword evidence="2" id="KW-0238">DNA-binding</keyword>
<dbReference type="EMBL" id="BAAAZI010000006">
    <property type="protein sequence ID" value="GAA4136705.1"/>
    <property type="molecule type" value="Genomic_DNA"/>
</dbReference>
<protein>
    <recommendedName>
        <fullName evidence="4">HTH araC/xylS-type domain-containing protein</fullName>
    </recommendedName>
</protein>
<dbReference type="PANTHER" id="PTHR46796">
    <property type="entry name" value="HTH-TYPE TRANSCRIPTIONAL ACTIVATOR RHAS-RELATED"/>
    <property type="match status" value="1"/>
</dbReference>
<organism evidence="5 6">
    <name type="scientific">Sphingobacterium kyonggiense</name>
    <dbReference type="NCBI Taxonomy" id="714075"/>
    <lineage>
        <taxon>Bacteria</taxon>
        <taxon>Pseudomonadati</taxon>
        <taxon>Bacteroidota</taxon>
        <taxon>Sphingobacteriia</taxon>
        <taxon>Sphingobacteriales</taxon>
        <taxon>Sphingobacteriaceae</taxon>
        <taxon>Sphingobacterium</taxon>
    </lineage>
</organism>
<name>A0ABP7YIQ9_9SPHI</name>
<proteinExistence type="predicted"/>
<comment type="caution">
    <text evidence="5">The sequence shown here is derived from an EMBL/GenBank/DDBJ whole genome shotgun (WGS) entry which is preliminary data.</text>
</comment>
<dbReference type="SUPFAM" id="SSF46689">
    <property type="entry name" value="Homeodomain-like"/>
    <property type="match status" value="1"/>
</dbReference>
<dbReference type="Proteomes" id="UP001500101">
    <property type="component" value="Unassembled WGS sequence"/>
</dbReference>
<evidence type="ECO:0000259" key="4">
    <source>
        <dbReference type="PROSITE" id="PS01124"/>
    </source>
</evidence>
<accession>A0ABP7YIQ9</accession>
<evidence type="ECO:0000313" key="6">
    <source>
        <dbReference type="Proteomes" id="UP001500101"/>
    </source>
</evidence>
<dbReference type="InterPro" id="IPR050204">
    <property type="entry name" value="AraC_XylS_family_regulators"/>
</dbReference>
<keyword evidence="1" id="KW-0805">Transcription regulation</keyword>
<dbReference type="PROSITE" id="PS01124">
    <property type="entry name" value="HTH_ARAC_FAMILY_2"/>
    <property type="match status" value="1"/>
</dbReference>
<dbReference type="Pfam" id="PF12833">
    <property type="entry name" value="HTH_18"/>
    <property type="match status" value="1"/>
</dbReference>
<dbReference type="Gene3D" id="1.10.10.60">
    <property type="entry name" value="Homeodomain-like"/>
    <property type="match status" value="1"/>
</dbReference>
<keyword evidence="3" id="KW-0804">Transcription</keyword>
<feature type="domain" description="HTH araC/xylS-type" evidence="4">
    <location>
        <begin position="127"/>
        <end position="227"/>
    </location>
</feature>
<dbReference type="SMART" id="SM00342">
    <property type="entry name" value="HTH_ARAC"/>
    <property type="match status" value="1"/>
</dbReference>
<reference evidence="6" key="1">
    <citation type="journal article" date="2019" name="Int. J. Syst. Evol. Microbiol.">
        <title>The Global Catalogue of Microorganisms (GCM) 10K type strain sequencing project: providing services to taxonomists for standard genome sequencing and annotation.</title>
        <authorList>
            <consortium name="The Broad Institute Genomics Platform"/>
            <consortium name="The Broad Institute Genome Sequencing Center for Infectious Disease"/>
            <person name="Wu L."/>
            <person name="Ma J."/>
        </authorList>
    </citation>
    <scope>NUCLEOTIDE SEQUENCE [LARGE SCALE GENOMIC DNA]</scope>
    <source>
        <strain evidence="6">JCM 16704</strain>
    </source>
</reference>
<evidence type="ECO:0000256" key="2">
    <source>
        <dbReference type="ARBA" id="ARBA00023125"/>
    </source>
</evidence>
<keyword evidence="6" id="KW-1185">Reference proteome</keyword>
<evidence type="ECO:0000313" key="5">
    <source>
        <dbReference type="EMBL" id="GAA4136705.1"/>
    </source>
</evidence>
<gene>
    <name evidence="5" type="ORF">GCM10022216_12100</name>
</gene>
<dbReference type="PANTHER" id="PTHR46796:SF13">
    <property type="entry name" value="HTH-TYPE TRANSCRIPTIONAL ACTIVATOR RHAS"/>
    <property type="match status" value="1"/>
</dbReference>
<evidence type="ECO:0000256" key="1">
    <source>
        <dbReference type="ARBA" id="ARBA00023015"/>
    </source>
</evidence>
<evidence type="ECO:0000256" key="3">
    <source>
        <dbReference type="ARBA" id="ARBA00023163"/>
    </source>
</evidence>
<sequence>MVPRIFTTLFFVIRKKQDLKINLGGDILDFNNNSVYAFGVGNLPAGFDVVNELEVILVMLHPGISRILFHDDANIFTNGRFDLTDMDQTNKNLNEKIGYATSLASKWQIIQEYLVKKLVVEIPDKFGRITGAIEILQKSHGNISINSLSENVFTCRRNLHDLFLQFVGFSPKQYADIIRFNRFVKLYTQHFGSLSQIGYQCGYHDLSHLNKDFTRFVGTSPSAYFGTALSADINNWCEIDYLAR</sequence>
<dbReference type="InterPro" id="IPR018060">
    <property type="entry name" value="HTH_AraC"/>
</dbReference>